<dbReference type="InterPro" id="IPR041058">
    <property type="entry name" value="FucT_N"/>
</dbReference>
<dbReference type="Proteomes" id="UP000676386">
    <property type="component" value="Unassembled WGS sequence"/>
</dbReference>
<dbReference type="EMBL" id="JAGTXB010000001">
    <property type="protein sequence ID" value="MBS0025782.1"/>
    <property type="molecule type" value="Genomic_DNA"/>
</dbReference>
<organism evidence="6 7">
    <name type="scientific">Chitinophaga hostae</name>
    <dbReference type="NCBI Taxonomy" id="2831022"/>
    <lineage>
        <taxon>Bacteria</taxon>
        <taxon>Pseudomonadati</taxon>
        <taxon>Bacteroidota</taxon>
        <taxon>Chitinophagia</taxon>
        <taxon>Chitinophagales</taxon>
        <taxon>Chitinophagaceae</taxon>
        <taxon>Chitinophaga</taxon>
    </lineage>
</organism>
<gene>
    <name evidence="6" type="ORF">KE626_00525</name>
</gene>
<feature type="domain" description="Alpha-(1,3)-fucosyltransferase FucT N-terminal" evidence="5">
    <location>
        <begin position="29"/>
        <end position="124"/>
    </location>
</feature>
<dbReference type="Pfam" id="PF18025">
    <property type="entry name" value="FucT_N"/>
    <property type="match status" value="1"/>
</dbReference>
<feature type="domain" description="Fucosyltransferase C-terminal" evidence="4">
    <location>
        <begin position="155"/>
        <end position="290"/>
    </location>
</feature>
<dbReference type="PANTHER" id="PTHR11929">
    <property type="entry name" value="ALPHA- 1,3 -FUCOSYLTRANSFERASE"/>
    <property type="match status" value="1"/>
</dbReference>
<dbReference type="Gene3D" id="3.40.50.11660">
    <property type="entry name" value="Glycosyl transferase family 10, C-terminal domain"/>
    <property type="match status" value="1"/>
</dbReference>
<keyword evidence="2" id="KW-0328">Glycosyltransferase</keyword>
<sequence length="320" mass="37145">MLSKLTALFRKQVKPVPYEFRPTPAHIEVLNFWAGEATEDLWLYRFAARQGKGLLAPDNTLSLSSVFGNREIIMKSPANAKVFFTGENVSKYAAYEDHCLDIVNLSLGFDYLDHPRYMRFPLWIQNVFQPGYDLTSIRETLEQITTDTRNGYRWNKNFCSLICRFDEGGQRTLMMNAMRRIEPVDSAGAYLNNTTALKDQYNDDKLAFLKDYQFNICPENSDRNGYVTEKIFHAIIAGCIPIYWGSNNHPEPEVLNQDAILFYENEAQLPALVKQVSDLRTNEKRYREFVMQDRFKPHAAEYIADMVNEAGQRIRKCLER</sequence>
<dbReference type="Pfam" id="PF00852">
    <property type="entry name" value="Glyco_transf_10"/>
    <property type="match status" value="1"/>
</dbReference>
<comment type="caution">
    <text evidence="6">The sequence shown here is derived from an EMBL/GenBank/DDBJ whole genome shotgun (WGS) entry which is preliminary data.</text>
</comment>
<dbReference type="InterPro" id="IPR001503">
    <property type="entry name" value="Glyco_trans_10"/>
</dbReference>
<keyword evidence="7" id="KW-1185">Reference proteome</keyword>
<proteinExistence type="inferred from homology"/>
<dbReference type="SUPFAM" id="SSF53756">
    <property type="entry name" value="UDP-Glycosyltransferase/glycogen phosphorylase"/>
    <property type="match status" value="1"/>
</dbReference>
<dbReference type="InterPro" id="IPR038577">
    <property type="entry name" value="GT10-like_C_sf"/>
</dbReference>
<evidence type="ECO:0000256" key="1">
    <source>
        <dbReference type="ARBA" id="ARBA00008919"/>
    </source>
</evidence>
<dbReference type="InterPro" id="IPR055270">
    <property type="entry name" value="Glyco_tran_10_C"/>
</dbReference>
<evidence type="ECO:0000313" key="6">
    <source>
        <dbReference type="EMBL" id="MBS0025782.1"/>
    </source>
</evidence>
<dbReference type="PANTHER" id="PTHR11929:SF194">
    <property type="entry name" value="ALPHA-(1,3)-FUCOSYLTRANSFERASE 10"/>
    <property type="match status" value="1"/>
</dbReference>
<name>A0ABS5IU55_9BACT</name>
<reference evidence="6 7" key="1">
    <citation type="submission" date="2021-04" db="EMBL/GenBank/DDBJ databases">
        <title>Chitinophaga sp. nov., isolated from the rhizosphere soil.</title>
        <authorList>
            <person name="He S."/>
        </authorList>
    </citation>
    <scope>NUCLEOTIDE SEQUENCE [LARGE SCALE GENOMIC DNA]</scope>
    <source>
        <strain evidence="6 7">2R12</strain>
    </source>
</reference>
<evidence type="ECO:0000256" key="2">
    <source>
        <dbReference type="ARBA" id="ARBA00022676"/>
    </source>
</evidence>
<comment type="similarity">
    <text evidence="1">Belongs to the glycosyltransferase 10 family.</text>
</comment>
<accession>A0ABS5IU55</accession>
<protein>
    <recommendedName>
        <fullName evidence="8">Glycosyltransferase family 10 (Fucosyltransferase) C-term</fullName>
    </recommendedName>
</protein>
<evidence type="ECO:0000259" key="5">
    <source>
        <dbReference type="Pfam" id="PF18025"/>
    </source>
</evidence>
<evidence type="ECO:0000313" key="7">
    <source>
        <dbReference type="Proteomes" id="UP000676386"/>
    </source>
</evidence>
<dbReference type="RefSeq" id="WP_211970837.1">
    <property type="nucleotide sequence ID" value="NZ_CBFHAM010000058.1"/>
</dbReference>
<evidence type="ECO:0008006" key="8">
    <source>
        <dbReference type="Google" id="ProtNLM"/>
    </source>
</evidence>
<keyword evidence="3" id="KW-0808">Transferase</keyword>
<evidence type="ECO:0000256" key="3">
    <source>
        <dbReference type="ARBA" id="ARBA00022679"/>
    </source>
</evidence>
<evidence type="ECO:0000259" key="4">
    <source>
        <dbReference type="Pfam" id="PF00852"/>
    </source>
</evidence>